<dbReference type="PIRSF" id="PIRSF024534">
    <property type="entry name" value="ThiW"/>
    <property type="match status" value="1"/>
</dbReference>
<feature type="transmembrane region" description="Helical" evidence="1">
    <location>
        <begin position="126"/>
        <end position="148"/>
    </location>
</feature>
<dbReference type="NCBIfam" id="TIGR02359">
    <property type="entry name" value="thiW"/>
    <property type="match status" value="1"/>
</dbReference>
<keyword evidence="1" id="KW-0472">Membrane</keyword>
<reference evidence="2" key="1">
    <citation type="journal article" date="2023" name="Int. J. Syst. Evol. Microbiol.">
        <title>&lt;i&gt;Holtiella tumoricola&lt;/i&gt; gen. nov. sp. nov., isolated from a human clinical sample.</title>
        <authorList>
            <person name="Allen-Vercoe E."/>
            <person name="Daigneault M.C."/>
            <person name="Vancuren S.J."/>
            <person name="Cochrane K."/>
            <person name="O'Neal L.L."/>
            <person name="Sankaranarayanan K."/>
            <person name="Lawson P.A."/>
        </authorList>
    </citation>
    <scope>NUCLEOTIDE SEQUENCE</scope>
    <source>
        <strain evidence="2">CC70A</strain>
    </source>
</reference>
<dbReference type="Pfam" id="PF09512">
    <property type="entry name" value="ThiW"/>
    <property type="match status" value="1"/>
</dbReference>
<gene>
    <name evidence="2" type="primary">thiW</name>
    <name evidence="2" type="ORF">PBV87_14460</name>
</gene>
<feature type="transmembrane region" description="Helical" evidence="1">
    <location>
        <begin position="96"/>
        <end position="119"/>
    </location>
</feature>
<dbReference type="Gene3D" id="1.10.1760.20">
    <property type="match status" value="1"/>
</dbReference>
<sequence>MKTKKLTLAGLLIALGVICATFSIPIGAAKCFPVQHMVNVIAGVLLGPVYSVAVAFCISLIRVLSGTGTLLAFPGSMLGAFLCGMLFKMYPKLSVAYIGEIFGTGVLGALVAFPVATLIMGKEAAMFAYIMPFMISSIVGATISIMILKVLTRTKVWQEWFVCLHHS</sequence>
<accession>A0AA42J1M1</accession>
<keyword evidence="1" id="KW-0812">Transmembrane</keyword>
<keyword evidence="1" id="KW-1133">Transmembrane helix</keyword>
<proteinExistence type="predicted"/>
<dbReference type="EMBL" id="JAQIFT010000053">
    <property type="protein sequence ID" value="MDA3732692.1"/>
    <property type="molecule type" value="Genomic_DNA"/>
</dbReference>
<feature type="transmembrane region" description="Helical" evidence="1">
    <location>
        <begin position="70"/>
        <end position="90"/>
    </location>
</feature>
<feature type="transmembrane region" description="Helical" evidence="1">
    <location>
        <begin position="41"/>
        <end position="63"/>
    </location>
</feature>
<name>A0AA42J1M1_9FIRM</name>
<organism evidence="2 3">
    <name type="scientific">Holtiella tumoricola</name>
    <dbReference type="NCBI Taxonomy" id="3018743"/>
    <lineage>
        <taxon>Bacteria</taxon>
        <taxon>Bacillati</taxon>
        <taxon>Bacillota</taxon>
        <taxon>Clostridia</taxon>
        <taxon>Lachnospirales</taxon>
        <taxon>Cellulosilyticaceae</taxon>
        <taxon>Holtiella</taxon>
    </lineage>
</organism>
<keyword evidence="3" id="KW-1185">Reference proteome</keyword>
<dbReference type="RefSeq" id="WP_271012727.1">
    <property type="nucleotide sequence ID" value="NZ_JAQIFT010000053.1"/>
</dbReference>
<protein>
    <submittedName>
        <fullName evidence="2">Energy coupling factor transporter S component ThiW</fullName>
    </submittedName>
</protein>
<dbReference type="Proteomes" id="UP001169242">
    <property type="component" value="Unassembled WGS sequence"/>
</dbReference>
<evidence type="ECO:0000313" key="2">
    <source>
        <dbReference type="EMBL" id="MDA3732692.1"/>
    </source>
</evidence>
<evidence type="ECO:0000313" key="3">
    <source>
        <dbReference type="Proteomes" id="UP001169242"/>
    </source>
</evidence>
<dbReference type="InterPro" id="IPR012652">
    <property type="entry name" value="ThiW"/>
</dbReference>
<dbReference type="AlphaFoldDB" id="A0AA42J1M1"/>
<evidence type="ECO:0000256" key="1">
    <source>
        <dbReference type="SAM" id="Phobius"/>
    </source>
</evidence>
<comment type="caution">
    <text evidence="2">The sequence shown here is derived from an EMBL/GenBank/DDBJ whole genome shotgun (WGS) entry which is preliminary data.</text>
</comment>